<dbReference type="GO" id="GO:0005737">
    <property type="term" value="C:cytoplasm"/>
    <property type="evidence" value="ECO:0007669"/>
    <property type="project" value="TreeGrafter"/>
</dbReference>
<dbReference type="SUPFAM" id="SSF81296">
    <property type="entry name" value="E set domains"/>
    <property type="match status" value="2"/>
</dbReference>
<dbReference type="InterPro" id="IPR014752">
    <property type="entry name" value="Arrestin-like_C"/>
</dbReference>
<feature type="domain" description="Arrestin C-terminal-like" evidence="2">
    <location>
        <begin position="163"/>
        <end position="280"/>
    </location>
</feature>
<dbReference type="GO" id="GO:0015031">
    <property type="term" value="P:protein transport"/>
    <property type="evidence" value="ECO:0007669"/>
    <property type="project" value="TreeGrafter"/>
</dbReference>
<dbReference type="InterPro" id="IPR011022">
    <property type="entry name" value="Arrestin_C-like"/>
</dbReference>
<sequence length="358" mass="40225">MVESFEIELTSSTGVFFPGQLVEGHVYCVTRERMKARAIVVCIIGRGKVQWIERAKNQPVRHHGHSASSYAGSRFYSNEIVYINSEITVWSPKEEQDHHLSAGNHKFHFDFTLPDDCAPSFEGELGYIRYLARAKIDRPWSLNYAARTVFTVMPHFDLRNSSSEGRVVVEASLSKCGVVPGETITMMLKIENGAPRTVIRVETSFVQSSHNTGIMRDSGGKEVKRHSDRSIQTFKDPFEVPSKKLVIQVDYFFKVQIFFHGWCAPTILIEVPVIVGTIPTHLTDSAIASAASSSAVYAWDSRTAEFYESSSQFKPIFAADGAFADVMHHEQQADVEDDSRIAYAPKYIFLRNISSKLV</sequence>
<dbReference type="PANTHER" id="PTHR11188">
    <property type="entry name" value="ARRESTIN DOMAIN CONTAINING PROTEIN"/>
    <property type="match status" value="1"/>
</dbReference>
<evidence type="ECO:0000256" key="1">
    <source>
        <dbReference type="ARBA" id="ARBA00005298"/>
    </source>
</evidence>
<accession>A0A915CXT5</accession>
<keyword evidence="3" id="KW-1185">Reference proteome</keyword>
<dbReference type="InterPro" id="IPR050357">
    <property type="entry name" value="Arrestin_domain-protein"/>
</dbReference>
<reference evidence="4" key="1">
    <citation type="submission" date="2022-11" db="UniProtKB">
        <authorList>
            <consortium name="WormBaseParasite"/>
        </authorList>
    </citation>
    <scope>IDENTIFICATION</scope>
</reference>
<dbReference type="Gene3D" id="2.60.40.640">
    <property type="match status" value="2"/>
</dbReference>
<proteinExistence type="inferred from homology"/>
<dbReference type="Proteomes" id="UP000887574">
    <property type="component" value="Unplaced"/>
</dbReference>
<dbReference type="SMART" id="SM01017">
    <property type="entry name" value="Arrestin_C"/>
    <property type="match status" value="1"/>
</dbReference>
<dbReference type="WBParaSite" id="jg13288">
    <property type="protein sequence ID" value="jg13288"/>
    <property type="gene ID" value="jg13288"/>
</dbReference>
<evidence type="ECO:0000259" key="2">
    <source>
        <dbReference type="SMART" id="SM01017"/>
    </source>
</evidence>
<protein>
    <submittedName>
        <fullName evidence="4">Arrestin C-terminal-like domain-containing protein</fullName>
    </submittedName>
</protein>
<dbReference type="InterPro" id="IPR011021">
    <property type="entry name" value="Arrestin-like_N"/>
</dbReference>
<dbReference type="InterPro" id="IPR014756">
    <property type="entry name" value="Ig_E-set"/>
</dbReference>
<dbReference type="AlphaFoldDB" id="A0A915CXT5"/>
<name>A0A915CXT5_9BILA</name>
<organism evidence="3 4">
    <name type="scientific">Ditylenchus dipsaci</name>
    <dbReference type="NCBI Taxonomy" id="166011"/>
    <lineage>
        <taxon>Eukaryota</taxon>
        <taxon>Metazoa</taxon>
        <taxon>Ecdysozoa</taxon>
        <taxon>Nematoda</taxon>
        <taxon>Chromadorea</taxon>
        <taxon>Rhabditida</taxon>
        <taxon>Tylenchina</taxon>
        <taxon>Tylenchomorpha</taxon>
        <taxon>Sphaerularioidea</taxon>
        <taxon>Anguinidae</taxon>
        <taxon>Anguininae</taxon>
        <taxon>Ditylenchus</taxon>
    </lineage>
</organism>
<dbReference type="PANTHER" id="PTHR11188:SF175">
    <property type="entry name" value="ARRESTIN C-TERMINAL-LIKE DOMAIN-CONTAINING PROTEIN"/>
    <property type="match status" value="1"/>
</dbReference>
<dbReference type="Pfam" id="PF02752">
    <property type="entry name" value="Arrestin_C"/>
    <property type="match status" value="1"/>
</dbReference>
<dbReference type="Pfam" id="PF00339">
    <property type="entry name" value="Arrestin_N"/>
    <property type="match status" value="1"/>
</dbReference>
<comment type="similarity">
    <text evidence="1">Belongs to the arrestin family.</text>
</comment>
<evidence type="ECO:0000313" key="4">
    <source>
        <dbReference type="WBParaSite" id="jg13288"/>
    </source>
</evidence>
<evidence type="ECO:0000313" key="3">
    <source>
        <dbReference type="Proteomes" id="UP000887574"/>
    </source>
</evidence>